<evidence type="ECO:0000313" key="3">
    <source>
        <dbReference type="EMBL" id="QPI49557.1"/>
    </source>
</evidence>
<keyword evidence="2" id="KW-0812">Transmembrane</keyword>
<evidence type="ECO:0008006" key="5">
    <source>
        <dbReference type="Google" id="ProtNLM"/>
    </source>
</evidence>
<keyword evidence="4" id="KW-1185">Reference proteome</keyword>
<gene>
    <name evidence="3" type="ORF">IV454_29695</name>
</gene>
<feature type="transmembrane region" description="Helical" evidence="2">
    <location>
        <begin position="12"/>
        <end position="30"/>
    </location>
</feature>
<keyword evidence="2" id="KW-0472">Membrane</keyword>
<evidence type="ECO:0000256" key="2">
    <source>
        <dbReference type="SAM" id="Phobius"/>
    </source>
</evidence>
<organism evidence="3 4">
    <name type="scientific">Massilia antarctica</name>
    <dbReference type="NCBI Taxonomy" id="2765360"/>
    <lineage>
        <taxon>Bacteria</taxon>
        <taxon>Pseudomonadati</taxon>
        <taxon>Pseudomonadota</taxon>
        <taxon>Betaproteobacteria</taxon>
        <taxon>Burkholderiales</taxon>
        <taxon>Oxalobacteraceae</taxon>
        <taxon>Telluria group</taxon>
        <taxon>Massilia</taxon>
    </lineage>
</organism>
<proteinExistence type="predicted"/>
<dbReference type="Proteomes" id="UP000662888">
    <property type="component" value="Chromosome"/>
</dbReference>
<dbReference type="RefSeq" id="WP_206089226.1">
    <property type="nucleotide sequence ID" value="NZ_CP065053.1"/>
</dbReference>
<feature type="region of interest" description="Disordered" evidence="1">
    <location>
        <begin position="103"/>
        <end position="129"/>
    </location>
</feature>
<feature type="compositionally biased region" description="Low complexity" evidence="1">
    <location>
        <begin position="73"/>
        <end position="89"/>
    </location>
</feature>
<keyword evidence="2" id="KW-1133">Transmembrane helix</keyword>
<evidence type="ECO:0000313" key="4">
    <source>
        <dbReference type="Proteomes" id="UP000662888"/>
    </source>
</evidence>
<accession>A0AA48WBX5</accession>
<evidence type="ECO:0000256" key="1">
    <source>
        <dbReference type="SAM" id="MobiDB-lite"/>
    </source>
</evidence>
<name>A0AA48WBX5_9BURK</name>
<feature type="compositionally biased region" description="Low complexity" evidence="1">
    <location>
        <begin position="119"/>
        <end position="128"/>
    </location>
</feature>
<feature type="region of interest" description="Disordered" evidence="1">
    <location>
        <begin position="60"/>
        <end position="89"/>
    </location>
</feature>
<protein>
    <recommendedName>
        <fullName evidence="5">DUF930 domain-containing protein</fullName>
    </recommendedName>
</protein>
<feature type="compositionally biased region" description="Pro residues" evidence="1">
    <location>
        <begin position="60"/>
        <end position="72"/>
    </location>
</feature>
<reference evidence="3 4" key="1">
    <citation type="submission" date="2020-11" db="EMBL/GenBank/DDBJ databases">
        <authorList>
            <person name="Sun Q."/>
        </authorList>
    </citation>
    <scope>NUCLEOTIDE SEQUENCE [LARGE SCALE GENOMIC DNA]</scope>
    <source>
        <strain evidence="3 4">P8398</strain>
    </source>
</reference>
<sequence length="231" mass="24662">MPTDSLAQRRTRWITIGLVVGLHAALLLVWRHTREKKPPPEEESGPRIQWIEAIAARPVASPPPSRAIPAPAPRAASLHAARPSPAAPAPAIALPAASPAPAAEAPSMTVVPPDPFAEPAPAAAPSAADTIRKRALADLGKIDKDLRKQSLNKFSVPDDSPQKRLIAGIQSARRAPTLFEKAEIEEITTGNADAGGRKYKIRTALGTYCITYPLVNDIHGSREKKYSLCPD</sequence>
<dbReference type="EMBL" id="CP065053">
    <property type="protein sequence ID" value="QPI49557.1"/>
    <property type="molecule type" value="Genomic_DNA"/>
</dbReference>